<dbReference type="KEGG" id="ise:JBKA6_0414"/>
<dbReference type="Proteomes" id="UP000243197">
    <property type="component" value="Chromosome"/>
</dbReference>
<name>A0A1J1E933_9FLAO</name>
<protein>
    <submittedName>
        <fullName evidence="2">Transposase</fullName>
    </submittedName>
</protein>
<dbReference type="PANTHER" id="PTHR33408:SF2">
    <property type="entry name" value="TRANSPOSASE DDE DOMAIN-CONTAINING PROTEIN"/>
    <property type="match status" value="1"/>
</dbReference>
<sequence>MRMKENHILNGQLKPGYNVQNQSFPKYLSADAGYGSEKKCQYLEDVEISGYVKYNTFDKEQRTYKSNQKKISKVDFHRDNLHYNEQGDYYMSYVGQRIEKIYERENTTKSGYNQTLSVYEAQNCQECSLRGLCHKSKYNRRIERNDHLERQKNIMRNRLKSNEGQNRRKKKNIRCGTCLRIYQIKPKFREIYT</sequence>
<proteinExistence type="predicted"/>
<dbReference type="InterPro" id="IPR025668">
    <property type="entry name" value="Tnp_DDE_dom"/>
</dbReference>
<feature type="domain" description="Transposase DDE" evidence="1">
    <location>
        <begin position="95"/>
        <end position="174"/>
    </location>
</feature>
<dbReference type="Pfam" id="PF13751">
    <property type="entry name" value="DDE_Tnp_1_6"/>
    <property type="match status" value="1"/>
</dbReference>
<reference evidence="2 3" key="1">
    <citation type="submission" date="2014-03" db="EMBL/GenBank/DDBJ databases">
        <title>complete genome sequence of Flavobacteriaceae bacterium JBKA-6.</title>
        <authorList>
            <person name="Takano T."/>
            <person name="Nakamura Y."/>
            <person name="Takuma S."/>
            <person name="Yasuike M."/>
            <person name="Matsuyama T."/>
            <person name="Sakai T."/>
            <person name="Fujiwara A."/>
            <person name="Kimoto K."/>
            <person name="Fukuda Y."/>
            <person name="Kondo H."/>
            <person name="Hirono I."/>
            <person name="Nakayasu C."/>
        </authorList>
    </citation>
    <scope>NUCLEOTIDE SEQUENCE [LARGE SCALE GENOMIC DNA]</scope>
    <source>
        <strain evidence="2 3">JBKA-6</strain>
    </source>
</reference>
<dbReference type="AlphaFoldDB" id="A0A1J1E933"/>
<dbReference type="PANTHER" id="PTHR33408">
    <property type="entry name" value="TRANSPOSASE"/>
    <property type="match status" value="1"/>
</dbReference>
<accession>A0A1J1E933</accession>
<evidence type="ECO:0000313" key="2">
    <source>
        <dbReference type="EMBL" id="BAV94427.1"/>
    </source>
</evidence>
<evidence type="ECO:0000259" key="1">
    <source>
        <dbReference type="Pfam" id="PF13751"/>
    </source>
</evidence>
<keyword evidence="3" id="KW-1185">Reference proteome</keyword>
<gene>
    <name evidence="2" type="ORF">JBKA6_0414</name>
</gene>
<dbReference type="EMBL" id="AP014564">
    <property type="protein sequence ID" value="BAV94427.1"/>
    <property type="molecule type" value="Genomic_DNA"/>
</dbReference>
<evidence type="ECO:0000313" key="3">
    <source>
        <dbReference type="Proteomes" id="UP000243197"/>
    </source>
</evidence>
<organism evidence="2 3">
    <name type="scientific">Ichthyobacterium seriolicida</name>
    <dbReference type="NCBI Taxonomy" id="242600"/>
    <lineage>
        <taxon>Bacteria</taxon>
        <taxon>Pseudomonadati</taxon>
        <taxon>Bacteroidota</taxon>
        <taxon>Flavobacteriia</taxon>
        <taxon>Flavobacteriales</taxon>
        <taxon>Ichthyobacteriaceae</taxon>
        <taxon>Ichthyobacterium</taxon>
    </lineage>
</organism>